<dbReference type="GO" id="GO:0035438">
    <property type="term" value="F:cyclic-di-GMP binding"/>
    <property type="evidence" value="ECO:0007669"/>
    <property type="project" value="InterPro"/>
</dbReference>
<evidence type="ECO:0000313" key="3">
    <source>
        <dbReference type="Proteomes" id="UP000230956"/>
    </source>
</evidence>
<reference evidence="3" key="1">
    <citation type="submission" date="2017-09" db="EMBL/GenBank/DDBJ databases">
        <title>Depth-based differentiation of microbial function through sediment-hosted aquifers and enrichment of novel symbionts in the deep terrestrial subsurface.</title>
        <authorList>
            <person name="Probst A.J."/>
            <person name="Ladd B."/>
            <person name="Jarett J.K."/>
            <person name="Geller-Mcgrath D.E."/>
            <person name="Sieber C.M.K."/>
            <person name="Emerson J.B."/>
            <person name="Anantharaman K."/>
            <person name="Thomas B.C."/>
            <person name="Malmstrom R."/>
            <person name="Stieglmeier M."/>
            <person name="Klingl A."/>
            <person name="Woyke T."/>
            <person name="Ryan C.M."/>
            <person name="Banfield J.F."/>
        </authorList>
    </citation>
    <scope>NUCLEOTIDE SEQUENCE [LARGE SCALE GENOMIC DNA]</scope>
</reference>
<protein>
    <recommendedName>
        <fullName evidence="1">PilZ domain-containing protein</fullName>
    </recommendedName>
</protein>
<evidence type="ECO:0000259" key="1">
    <source>
        <dbReference type="Pfam" id="PF07238"/>
    </source>
</evidence>
<sequence length="212" mass="24052">MVEIKPGENWPFSIGSVSEDLKSITCELLIENPRTLDIKEGDKLLVVCSVENGIFRFPTTVMEVASDPVWLTLALTSKATHIQRREFFRLSRPLIRAKYRPLNGPEDIFESKLIEAPVKDLSGNGVAFVVPIEDELPSGTPIRTEIELAGGQQVSLVGEVMRCIPNEPIIGKSLLCIYFSLIDERDRDRIIGQLFREQIDRAGRRRRLHRRN</sequence>
<gene>
    <name evidence="2" type="ORF">COY37_08790</name>
</gene>
<dbReference type="EMBL" id="PFNG01000205">
    <property type="protein sequence ID" value="PIZ36385.1"/>
    <property type="molecule type" value="Genomic_DNA"/>
</dbReference>
<dbReference type="Gene3D" id="2.40.10.220">
    <property type="entry name" value="predicted glycosyltransferase like domains"/>
    <property type="match status" value="1"/>
</dbReference>
<comment type="caution">
    <text evidence="2">The sequence shown here is derived from an EMBL/GenBank/DDBJ whole genome shotgun (WGS) entry which is preliminary data.</text>
</comment>
<name>A0A2M7T6B5_9ACTN</name>
<dbReference type="AlphaFoldDB" id="A0A2M7T6B5"/>
<feature type="domain" description="PilZ" evidence="1">
    <location>
        <begin position="83"/>
        <end position="195"/>
    </location>
</feature>
<organism evidence="2 3">
    <name type="scientific">Candidatus Aquicultor secundus</name>
    <dbReference type="NCBI Taxonomy" id="1973895"/>
    <lineage>
        <taxon>Bacteria</taxon>
        <taxon>Bacillati</taxon>
        <taxon>Actinomycetota</taxon>
        <taxon>Candidatus Aquicultoria</taxon>
        <taxon>Candidatus Aquicultorales</taxon>
        <taxon>Candidatus Aquicultoraceae</taxon>
        <taxon>Candidatus Aquicultor</taxon>
    </lineage>
</organism>
<dbReference type="Proteomes" id="UP000230956">
    <property type="component" value="Unassembled WGS sequence"/>
</dbReference>
<evidence type="ECO:0000313" key="2">
    <source>
        <dbReference type="EMBL" id="PIZ36385.1"/>
    </source>
</evidence>
<proteinExistence type="predicted"/>
<dbReference type="InterPro" id="IPR009875">
    <property type="entry name" value="PilZ_domain"/>
</dbReference>
<accession>A0A2M7T6B5</accession>
<dbReference type="Pfam" id="PF07238">
    <property type="entry name" value="PilZ"/>
    <property type="match status" value="1"/>
</dbReference>